<name>Q1PVK7_KUEST</name>
<evidence type="ECO:0000313" key="2">
    <source>
        <dbReference type="EMBL" id="QII14232.1"/>
    </source>
</evidence>
<evidence type="ECO:0000313" key="1">
    <source>
        <dbReference type="EMBL" id="CAJ71270.1"/>
    </source>
</evidence>
<proteinExistence type="predicted"/>
<reference evidence="1" key="2">
    <citation type="submission" date="2006-01" db="EMBL/GenBank/DDBJ databases">
        <authorList>
            <person name="Genoscope"/>
        </authorList>
    </citation>
    <scope>NUCLEOTIDE SEQUENCE</scope>
</reference>
<reference evidence="2 3" key="3">
    <citation type="submission" date="2020-02" db="EMBL/GenBank/DDBJ databases">
        <title>Newly sequenced genome of strain CSTR1 showed variability in Candidatus Kuenenia stuttgartiensis genomes.</title>
        <authorList>
            <person name="Ding C."/>
            <person name="Adrian L."/>
        </authorList>
    </citation>
    <scope>NUCLEOTIDE SEQUENCE [LARGE SCALE GENOMIC DNA]</scope>
    <source>
        <strain evidence="2 3">CSTR1</strain>
    </source>
</reference>
<protein>
    <submittedName>
        <fullName evidence="1">Uncharacterized protein</fullName>
    </submittedName>
</protein>
<dbReference type="Proteomes" id="UP000501926">
    <property type="component" value="Chromosome"/>
</dbReference>
<organism evidence="1">
    <name type="scientific">Kuenenia stuttgartiensis</name>
    <dbReference type="NCBI Taxonomy" id="174633"/>
    <lineage>
        <taxon>Bacteria</taxon>
        <taxon>Pseudomonadati</taxon>
        <taxon>Planctomycetota</taxon>
        <taxon>Candidatus Brocadiia</taxon>
        <taxon>Candidatus Brocadiales</taxon>
        <taxon>Candidatus Brocadiaceae</taxon>
        <taxon>Candidatus Kuenenia</taxon>
    </lineage>
</organism>
<sequence>MIKSSMTEPKRFVCFIMPVGNQKRQTNETMNFIIRYFLKCKIFIFPHFFCL</sequence>
<dbReference type="AlphaFoldDB" id="Q1PVK7"/>
<dbReference type="EMBL" id="CT573073">
    <property type="protein sequence ID" value="CAJ71270.1"/>
    <property type="molecule type" value="Genomic_DNA"/>
</dbReference>
<accession>Q1PVK7</accession>
<dbReference type="EMBL" id="CP049055">
    <property type="protein sequence ID" value="QII14232.1"/>
    <property type="molecule type" value="Genomic_DNA"/>
</dbReference>
<evidence type="ECO:0000313" key="3">
    <source>
        <dbReference type="Proteomes" id="UP000501926"/>
    </source>
</evidence>
<gene>
    <name evidence="2" type="ORF">KsCSTR_48550</name>
    <name evidence="1" type="ORF">kustc0525</name>
</gene>
<reference evidence="1" key="1">
    <citation type="journal article" date="2006" name="Nature">
        <title>Deciphering the evolution and metabolism of an anammox bacterium from a community genome.</title>
        <authorList>
            <person name="Strous M."/>
            <person name="Pelletier E."/>
            <person name="Mangenot S."/>
            <person name="Rattei T."/>
            <person name="Lehner A."/>
            <person name="Taylor M.W."/>
            <person name="Horn M."/>
            <person name="Daims H."/>
            <person name="Bartol-Mavel D."/>
            <person name="Wincker P."/>
            <person name="Barbe V."/>
            <person name="Fonknechten N."/>
            <person name="Vallenet D."/>
            <person name="Segurens B."/>
            <person name="Schenowitz-Truong C."/>
            <person name="Medigue C."/>
            <person name="Collingro A."/>
            <person name="Snel B."/>
            <person name="Dutilh B.E."/>
            <person name="OpDenCamp H.J.M."/>
            <person name="vanDerDrift C."/>
            <person name="Cirpus I."/>
            <person name="vanDePas-Schoonen K.T."/>
            <person name="Harhangi H.R."/>
            <person name="vanNiftrik L."/>
            <person name="Schmid M."/>
            <person name="Keltjens J."/>
            <person name="vanDeVossenberg J."/>
            <person name="Kartal B."/>
            <person name="Meier H."/>
            <person name="Frishman D."/>
            <person name="Huynen M.A."/>
            <person name="Mewes H."/>
            <person name="Weissenbach J."/>
            <person name="Jetten M.S.M."/>
            <person name="Wagner M."/>
            <person name="LePaslier D."/>
        </authorList>
    </citation>
    <scope>NUCLEOTIDE SEQUENCE</scope>
</reference>